<organism evidence="2 3">
    <name type="scientific">Caerostris extrusa</name>
    <name type="common">Bark spider</name>
    <name type="synonym">Caerostris bankana</name>
    <dbReference type="NCBI Taxonomy" id="172846"/>
    <lineage>
        <taxon>Eukaryota</taxon>
        <taxon>Metazoa</taxon>
        <taxon>Ecdysozoa</taxon>
        <taxon>Arthropoda</taxon>
        <taxon>Chelicerata</taxon>
        <taxon>Arachnida</taxon>
        <taxon>Araneae</taxon>
        <taxon>Araneomorphae</taxon>
        <taxon>Entelegynae</taxon>
        <taxon>Araneoidea</taxon>
        <taxon>Araneidae</taxon>
        <taxon>Caerostris</taxon>
    </lineage>
</organism>
<gene>
    <name evidence="2" type="ORF">CEXT_16191</name>
</gene>
<feature type="transmembrane region" description="Helical" evidence="1">
    <location>
        <begin position="58"/>
        <end position="76"/>
    </location>
</feature>
<evidence type="ECO:0000313" key="2">
    <source>
        <dbReference type="EMBL" id="GIX88044.1"/>
    </source>
</evidence>
<sequence length="118" mass="13334">MGFKDAGCSDGKIARNILVNRFLLNPAIMARNSEQEEQKIISWRQRVTAWYPCKGKGALSMVLAVTVVTVMAIFIMSQEKTLPRNRTIIYRFSLSLQRQQATSLGMERSICHSGINKI</sequence>
<protein>
    <submittedName>
        <fullName evidence="2">Uncharacterized protein</fullName>
    </submittedName>
</protein>
<keyword evidence="3" id="KW-1185">Reference proteome</keyword>
<dbReference type="Proteomes" id="UP001054945">
    <property type="component" value="Unassembled WGS sequence"/>
</dbReference>
<evidence type="ECO:0000313" key="3">
    <source>
        <dbReference type="Proteomes" id="UP001054945"/>
    </source>
</evidence>
<proteinExistence type="predicted"/>
<name>A0AAV4NTB4_CAEEX</name>
<evidence type="ECO:0000256" key="1">
    <source>
        <dbReference type="SAM" id="Phobius"/>
    </source>
</evidence>
<comment type="caution">
    <text evidence="2">The sequence shown here is derived from an EMBL/GenBank/DDBJ whole genome shotgun (WGS) entry which is preliminary data.</text>
</comment>
<keyword evidence="1" id="KW-0812">Transmembrane</keyword>
<dbReference type="AlphaFoldDB" id="A0AAV4NTB4"/>
<keyword evidence="1" id="KW-1133">Transmembrane helix</keyword>
<keyword evidence="1" id="KW-0472">Membrane</keyword>
<accession>A0AAV4NTB4</accession>
<dbReference type="EMBL" id="BPLR01003730">
    <property type="protein sequence ID" value="GIX88044.1"/>
    <property type="molecule type" value="Genomic_DNA"/>
</dbReference>
<reference evidence="2 3" key="1">
    <citation type="submission" date="2021-06" db="EMBL/GenBank/DDBJ databases">
        <title>Caerostris extrusa draft genome.</title>
        <authorList>
            <person name="Kono N."/>
            <person name="Arakawa K."/>
        </authorList>
    </citation>
    <scope>NUCLEOTIDE SEQUENCE [LARGE SCALE GENOMIC DNA]</scope>
</reference>